<dbReference type="Proteomes" id="UP000198757">
    <property type="component" value="Unassembled WGS sequence"/>
</dbReference>
<accession>A0A1G6WYF0</accession>
<keyword evidence="2" id="KW-1185">Reference proteome</keyword>
<reference evidence="2" key="1">
    <citation type="submission" date="2016-10" db="EMBL/GenBank/DDBJ databases">
        <authorList>
            <person name="Varghese N."/>
            <person name="Submissions S."/>
        </authorList>
    </citation>
    <scope>NUCLEOTIDE SEQUENCE [LARGE SCALE GENOMIC DNA]</scope>
    <source>
        <strain evidence="2">DSM 25811 / CCM 8410 / LMG 26954 / E90</strain>
    </source>
</reference>
<dbReference type="AlphaFoldDB" id="A0A1G6WYF0"/>
<organism evidence="1 2">
    <name type="scientific">Niabella drilacis (strain DSM 25811 / CCM 8410 / CCUG 62505 / LMG 26954 / E90)</name>
    <dbReference type="NCBI Taxonomy" id="1285928"/>
    <lineage>
        <taxon>Bacteria</taxon>
        <taxon>Pseudomonadati</taxon>
        <taxon>Bacteroidota</taxon>
        <taxon>Chitinophagia</taxon>
        <taxon>Chitinophagales</taxon>
        <taxon>Chitinophagaceae</taxon>
        <taxon>Niabella</taxon>
    </lineage>
</organism>
<sequence>MEKQINLAGMEHQPTATARISKELLETAKKQMDVISEKDYAKIMGMVNVCKRA</sequence>
<evidence type="ECO:0000313" key="2">
    <source>
        <dbReference type="Proteomes" id="UP000198757"/>
    </source>
</evidence>
<name>A0A1G6WYF0_NIADE</name>
<protein>
    <submittedName>
        <fullName evidence="1">Uncharacterized protein</fullName>
    </submittedName>
</protein>
<evidence type="ECO:0000313" key="1">
    <source>
        <dbReference type="EMBL" id="SDD70908.1"/>
    </source>
</evidence>
<gene>
    <name evidence="1" type="ORF">SAMN04487894_11273</name>
</gene>
<dbReference type="RefSeq" id="WP_176954476.1">
    <property type="nucleotide sequence ID" value="NZ_FMZO01000012.1"/>
</dbReference>
<dbReference type="EMBL" id="FMZO01000012">
    <property type="protein sequence ID" value="SDD70908.1"/>
    <property type="molecule type" value="Genomic_DNA"/>
</dbReference>
<proteinExistence type="predicted"/>
<dbReference type="STRING" id="1285928.SAMN04487894_11273"/>